<gene>
    <name evidence="3" type="ORF">GCM10009716_36930</name>
</gene>
<reference evidence="4" key="1">
    <citation type="journal article" date="2019" name="Int. J. Syst. Evol. Microbiol.">
        <title>The Global Catalogue of Microorganisms (GCM) 10K type strain sequencing project: providing services to taxonomists for standard genome sequencing and annotation.</title>
        <authorList>
            <consortium name="The Broad Institute Genomics Platform"/>
            <consortium name="The Broad Institute Genome Sequencing Center for Infectious Disease"/>
            <person name="Wu L."/>
            <person name="Ma J."/>
        </authorList>
    </citation>
    <scope>NUCLEOTIDE SEQUENCE [LARGE SCALE GENOMIC DNA]</scope>
    <source>
        <strain evidence="4">JCM 13581</strain>
    </source>
</reference>
<dbReference type="PANTHER" id="PTHR21621">
    <property type="entry name" value="RIBOSOMAL PROTEIN S6 MODIFICATION PROTEIN"/>
    <property type="match status" value="1"/>
</dbReference>
<evidence type="ECO:0000313" key="3">
    <source>
        <dbReference type="EMBL" id="GAA1925303.1"/>
    </source>
</evidence>
<protein>
    <recommendedName>
        <fullName evidence="2">ATP-grasp domain-containing protein</fullName>
    </recommendedName>
</protein>
<evidence type="ECO:0000313" key="4">
    <source>
        <dbReference type="Proteomes" id="UP001501303"/>
    </source>
</evidence>
<organism evidence="3 4">
    <name type="scientific">Streptomyces sodiiphilus</name>
    <dbReference type="NCBI Taxonomy" id="226217"/>
    <lineage>
        <taxon>Bacteria</taxon>
        <taxon>Bacillati</taxon>
        <taxon>Actinomycetota</taxon>
        <taxon>Actinomycetes</taxon>
        <taxon>Kitasatosporales</taxon>
        <taxon>Streptomycetaceae</taxon>
        <taxon>Streptomyces</taxon>
    </lineage>
</organism>
<evidence type="ECO:0000256" key="1">
    <source>
        <dbReference type="PROSITE-ProRule" id="PRU00409"/>
    </source>
</evidence>
<keyword evidence="1" id="KW-0067">ATP-binding</keyword>
<keyword evidence="1" id="KW-0547">Nucleotide-binding</keyword>
<dbReference type="InterPro" id="IPR011761">
    <property type="entry name" value="ATP-grasp"/>
</dbReference>
<sequence length="335" mass="37639">MADDERPENRTAARRLCWIYPDRGTAEQREMEARNVWDGYRAVAGDLGLEMSLHKPEEIAIDARDPRRPRFYLNGDQVTPEDTIFVTYLYSLPHQAPDVANQVMLYTNLEQAGFYLPIPPRIAYIGRDKLATMLFLADCPVPALPSVRIGTGRSAMSAHYDIALSGLTYPLIVKPAYWGMGLGTSVVTNIHDLRGVIGMAGGADVPVVVQPYFENVSEGRVYVIDGKPHTILRGRKEGYCMMAVRATGGKIHREYLDSLPELEEAVAYAARRLRTAYFTLDFLHDGERYWIHEIEPDGAVGFSQNADQGDVAYRVIHDRFAAYLRGHDAFLKDRA</sequence>
<keyword evidence="4" id="KW-1185">Reference proteome</keyword>
<dbReference type="PROSITE" id="PS50975">
    <property type="entry name" value="ATP_GRASP"/>
    <property type="match status" value="1"/>
</dbReference>
<comment type="caution">
    <text evidence="3">The sequence shown here is derived from an EMBL/GenBank/DDBJ whole genome shotgun (WGS) entry which is preliminary data.</text>
</comment>
<name>A0ABP5AXV9_9ACTN</name>
<feature type="domain" description="ATP-grasp" evidence="2">
    <location>
        <begin position="133"/>
        <end position="322"/>
    </location>
</feature>
<dbReference type="EMBL" id="BAAAMJ010000042">
    <property type="protein sequence ID" value="GAA1925303.1"/>
    <property type="molecule type" value="Genomic_DNA"/>
</dbReference>
<dbReference type="Proteomes" id="UP001501303">
    <property type="component" value="Unassembled WGS sequence"/>
</dbReference>
<accession>A0ABP5AXV9</accession>
<dbReference type="InterPro" id="IPR013815">
    <property type="entry name" value="ATP_grasp_subdomain_1"/>
</dbReference>
<dbReference type="PANTHER" id="PTHR21621:SF0">
    <property type="entry name" value="BETA-CITRYLGLUTAMATE SYNTHASE B-RELATED"/>
    <property type="match status" value="1"/>
</dbReference>
<proteinExistence type="predicted"/>
<evidence type="ECO:0000259" key="2">
    <source>
        <dbReference type="PROSITE" id="PS50975"/>
    </source>
</evidence>
<dbReference type="SUPFAM" id="SSF56059">
    <property type="entry name" value="Glutathione synthetase ATP-binding domain-like"/>
    <property type="match status" value="1"/>
</dbReference>
<dbReference type="RefSeq" id="WP_344263788.1">
    <property type="nucleotide sequence ID" value="NZ_BAAAMJ010000042.1"/>
</dbReference>
<dbReference type="Gene3D" id="3.30.1490.20">
    <property type="entry name" value="ATP-grasp fold, A domain"/>
    <property type="match status" value="1"/>
</dbReference>
<dbReference type="Gene3D" id="3.30.470.20">
    <property type="entry name" value="ATP-grasp fold, B domain"/>
    <property type="match status" value="1"/>
</dbReference>